<dbReference type="RefSeq" id="WP_110449424.1">
    <property type="nucleotide sequence ID" value="NZ_CP029479.1"/>
</dbReference>
<name>A0A2Z3HPX7_9CAUL</name>
<dbReference type="Proteomes" id="UP000247763">
    <property type="component" value="Chromosome"/>
</dbReference>
<feature type="region of interest" description="Disordered" evidence="1">
    <location>
        <begin position="122"/>
        <end position="150"/>
    </location>
</feature>
<evidence type="ECO:0000313" key="2">
    <source>
        <dbReference type="EMBL" id="AWM76855.1"/>
    </source>
</evidence>
<accession>A0A2Z3HPX7</accession>
<evidence type="ECO:0000256" key="1">
    <source>
        <dbReference type="SAM" id="MobiDB-lite"/>
    </source>
</evidence>
<evidence type="ECO:0000313" key="3">
    <source>
        <dbReference type="Proteomes" id="UP000247763"/>
    </source>
</evidence>
<dbReference type="KEGG" id="phb:HYN04_03215"/>
<dbReference type="EMBL" id="CP029479">
    <property type="protein sequence ID" value="AWM76855.1"/>
    <property type="molecule type" value="Genomic_DNA"/>
</dbReference>
<keyword evidence="3" id="KW-1185">Reference proteome</keyword>
<gene>
    <name evidence="2" type="ORF">HYN04_03215</name>
</gene>
<dbReference type="OrthoDB" id="5489750at2"/>
<organism evidence="2 3">
    <name type="scientific">Phenylobacterium parvum</name>
    <dbReference type="NCBI Taxonomy" id="2201350"/>
    <lineage>
        <taxon>Bacteria</taxon>
        <taxon>Pseudomonadati</taxon>
        <taxon>Pseudomonadota</taxon>
        <taxon>Alphaproteobacteria</taxon>
        <taxon>Caulobacterales</taxon>
        <taxon>Caulobacteraceae</taxon>
        <taxon>Phenylobacterium</taxon>
    </lineage>
</organism>
<sequence>MGRSVRVRLFMAIGLLALAGGAGLRTPDPGFRYAVTGPGPVALSAGPEPGSGPAGSLPAGTSGLVLTGRWAEGPGGGVWEVLAAPGDRPAWAPADRLAPGSADPSPAPLKCSGTEPFWGLETSGGRARMSRPGLKDQDFLAGPRRGATGDPRVFVQRLSGPGRTLGQLAVVRRPDGCSDGMSDLLAPYEAVVTTPSGEVLSGCCRRAGG</sequence>
<dbReference type="AlphaFoldDB" id="A0A2Z3HPX7"/>
<protein>
    <submittedName>
        <fullName evidence="2">Uncharacterized protein</fullName>
    </submittedName>
</protein>
<reference evidence="3" key="1">
    <citation type="submission" date="2018-05" db="EMBL/GenBank/DDBJ databases">
        <title>Genome sequencing of Phenylobacterium sp. HYN0004.</title>
        <authorList>
            <person name="Yi H."/>
            <person name="Baek C."/>
        </authorList>
    </citation>
    <scope>NUCLEOTIDE SEQUENCE [LARGE SCALE GENOMIC DNA]</scope>
    <source>
        <strain evidence="3">HYN0004</strain>
    </source>
</reference>
<proteinExistence type="predicted"/>